<dbReference type="AlphaFoldDB" id="A0A941I5N3"/>
<proteinExistence type="predicted"/>
<organism evidence="1 2">
    <name type="scientific">Undibacterium luofuense</name>
    <dbReference type="NCBI Taxonomy" id="2828733"/>
    <lineage>
        <taxon>Bacteria</taxon>
        <taxon>Pseudomonadati</taxon>
        <taxon>Pseudomonadota</taxon>
        <taxon>Betaproteobacteria</taxon>
        <taxon>Burkholderiales</taxon>
        <taxon>Oxalobacteraceae</taxon>
        <taxon>Undibacterium</taxon>
    </lineage>
</organism>
<name>A0A941I5N3_9BURK</name>
<evidence type="ECO:0008006" key="3">
    <source>
        <dbReference type="Google" id="ProtNLM"/>
    </source>
</evidence>
<dbReference type="SUPFAM" id="SSF109604">
    <property type="entry name" value="HD-domain/PDEase-like"/>
    <property type="match status" value="1"/>
</dbReference>
<dbReference type="PIRSF" id="PIRSF035170">
    <property type="entry name" value="HD_phosphohydro"/>
    <property type="match status" value="1"/>
</dbReference>
<evidence type="ECO:0000313" key="2">
    <source>
        <dbReference type="Proteomes" id="UP000680067"/>
    </source>
</evidence>
<dbReference type="PANTHER" id="PTHR21174:SF0">
    <property type="entry name" value="HD PHOSPHOHYDROLASE FAMILY PROTEIN-RELATED"/>
    <property type="match status" value="1"/>
</dbReference>
<dbReference type="PANTHER" id="PTHR21174">
    <property type="match status" value="1"/>
</dbReference>
<comment type="caution">
    <text evidence="1">The sequence shown here is derived from an EMBL/GenBank/DDBJ whole genome shotgun (WGS) entry which is preliminary data.</text>
</comment>
<protein>
    <recommendedName>
        <fullName evidence="3">Metal-dependent HD superfamily phosphohydrolase</fullName>
    </recommendedName>
</protein>
<dbReference type="Gene3D" id="1.10.472.50">
    <property type="entry name" value="HD-domain/PDEase-like"/>
    <property type="match status" value="1"/>
</dbReference>
<reference evidence="1" key="1">
    <citation type="submission" date="2021-04" db="EMBL/GenBank/DDBJ databases">
        <title>novel species isolated from subtropical streams in China.</title>
        <authorList>
            <person name="Lu H."/>
        </authorList>
    </citation>
    <scope>NUCLEOTIDE SEQUENCE</scope>
    <source>
        <strain evidence="1">LFS511W</strain>
    </source>
</reference>
<dbReference type="InterPro" id="IPR009218">
    <property type="entry name" value="HD_phosphohydro"/>
</dbReference>
<evidence type="ECO:0000313" key="1">
    <source>
        <dbReference type="EMBL" id="MBR7782967.1"/>
    </source>
</evidence>
<gene>
    <name evidence="1" type="ORF">KDM89_12500</name>
</gene>
<dbReference type="Proteomes" id="UP000680067">
    <property type="component" value="Unassembled WGS sequence"/>
</dbReference>
<sequence length="216" mass="24878">MHEHSALSEAWFALMQQLAVPSDTAQAGWQQLHQCYTEPHRAYHNFSHIAAMLRHLTQTPLAVHDEAVLKLAIWFHDLIYDPKAKDNEARSAELAVQWMQQAGFSAERCDAVRACILATASHQLQLAAHVPDAALFLDLDLSVLGLPPTQYRHYAAAIRKEYAWVAAIPYRLGRAAVLKKFLARSELYFTPYFRQKLEAQARHNLQRERRRLLYFF</sequence>
<accession>A0A941I5N3</accession>
<dbReference type="EMBL" id="JAGSPN010000009">
    <property type="protein sequence ID" value="MBR7782967.1"/>
    <property type="molecule type" value="Genomic_DNA"/>
</dbReference>
<keyword evidence="2" id="KW-1185">Reference proteome</keyword>
<dbReference type="RefSeq" id="WP_212688263.1">
    <property type="nucleotide sequence ID" value="NZ_JAGSPN010000009.1"/>
</dbReference>